<evidence type="ECO:0000256" key="1">
    <source>
        <dbReference type="ARBA" id="ARBA00004613"/>
    </source>
</evidence>
<dbReference type="GO" id="GO:0004601">
    <property type="term" value="F:peroxidase activity"/>
    <property type="evidence" value="ECO:0007669"/>
    <property type="project" value="UniProtKB-KW"/>
</dbReference>
<dbReference type="Gene3D" id="1.10.640.10">
    <property type="entry name" value="Haem peroxidase domain superfamily, animal type"/>
    <property type="match status" value="1"/>
</dbReference>
<comment type="subcellular location">
    <subcellularLocation>
        <location evidence="1">Secreted</location>
    </subcellularLocation>
</comment>
<dbReference type="OrthoDB" id="9765610at2"/>
<evidence type="ECO:0000256" key="3">
    <source>
        <dbReference type="ARBA" id="ARBA00023180"/>
    </source>
</evidence>
<dbReference type="InterPro" id="IPR010255">
    <property type="entry name" value="Haem_peroxidase_sf"/>
</dbReference>
<keyword evidence="6" id="KW-0560">Oxidoreductase</keyword>
<protein>
    <submittedName>
        <fullName evidence="6">Animal haem peroxidase</fullName>
    </submittedName>
</protein>
<dbReference type="PANTHER" id="PTHR11475">
    <property type="entry name" value="OXIDASE/PEROXIDASE"/>
    <property type="match status" value="1"/>
</dbReference>
<dbReference type="InterPro" id="IPR019791">
    <property type="entry name" value="Haem_peroxidase_animal"/>
</dbReference>
<dbReference type="RefSeq" id="WP_084432585.1">
    <property type="nucleotide sequence ID" value="NZ_FWXV01000009.1"/>
</dbReference>
<dbReference type="GO" id="GO:0006979">
    <property type="term" value="P:response to oxidative stress"/>
    <property type="evidence" value="ECO:0007669"/>
    <property type="project" value="InterPro"/>
</dbReference>
<sequence length="615" mass="66628">MRRSASKTVAGLVVVTGLLASGAAEASTGFEYQSLDGSGNNRAHPDWGKAGGAYLRVGPAHYTDGIGAPFGGPNARYISNRVFNDAGQRLSSPRGVSQWATAWGQFVDHTFGLRVGDPSAPPGGIPYDQKDPLESFPSGLDVVPFGRSKPIDGTGVDKPREQVNALGSYIDAFAVYGTADRLEWMREGPVDGNMANNSAKLLMPGGNLPRRDARGDISTAPGADDGAGRMRGNGMVAGDGRANENTGLLAVQTLFAREHNRIVDRLPKSLPEEVKFQIARRVVIATQQYITYNEFLPTLGVHLKPYHGYKPDVNATLGNEFATVGYRGAHSMIHDDIRLKVPASRYTPAQLDALRAKGAVVKLVGDTVELTMTAAEAPFNPDLFEELRLGPVLQGLGRYPAAASDEQMGELIRSIPFSVPGTTIIFDITAVDIERGRDHGMPTYQQLRATYGLSPKTSFQAITGEATESFPADPELDPGNEINDPDSLDFIRLRDKNGREVPAGSEEAVTGERRTTTAARLKALYGDVAKLDAFVGMVAEPKAPGREFGELQTAIWQKQFEDLRDGDRFFYGNDPVLTMIKHKYGIDYRQNLGDVIARNTDVPRYDLAANVFRVS</sequence>
<dbReference type="EMBL" id="FWXV01000009">
    <property type="protein sequence ID" value="SMD23635.1"/>
    <property type="molecule type" value="Genomic_DNA"/>
</dbReference>
<evidence type="ECO:0000313" key="7">
    <source>
        <dbReference type="Proteomes" id="UP000192674"/>
    </source>
</evidence>
<dbReference type="InterPro" id="IPR037120">
    <property type="entry name" value="Haem_peroxidase_sf_animal"/>
</dbReference>
<keyword evidence="5" id="KW-0732">Signal</keyword>
<dbReference type="Proteomes" id="UP000192674">
    <property type="component" value="Unassembled WGS sequence"/>
</dbReference>
<organism evidence="6 7">
    <name type="scientific">Kibdelosporangium aridum</name>
    <dbReference type="NCBI Taxonomy" id="2030"/>
    <lineage>
        <taxon>Bacteria</taxon>
        <taxon>Bacillati</taxon>
        <taxon>Actinomycetota</taxon>
        <taxon>Actinomycetes</taxon>
        <taxon>Pseudonocardiales</taxon>
        <taxon>Pseudonocardiaceae</taxon>
        <taxon>Kibdelosporangium</taxon>
    </lineage>
</organism>
<feature type="region of interest" description="Disordered" evidence="4">
    <location>
        <begin position="207"/>
        <end position="230"/>
    </location>
</feature>
<proteinExistence type="predicted"/>
<dbReference type="Pfam" id="PF03098">
    <property type="entry name" value="An_peroxidase"/>
    <property type="match status" value="2"/>
</dbReference>
<dbReference type="PROSITE" id="PS50292">
    <property type="entry name" value="PEROXIDASE_3"/>
    <property type="match status" value="1"/>
</dbReference>
<feature type="chain" id="PRO_5012486783" evidence="5">
    <location>
        <begin position="27"/>
        <end position="615"/>
    </location>
</feature>
<accession>A0A1Y5Y5A2</accession>
<evidence type="ECO:0000256" key="4">
    <source>
        <dbReference type="SAM" id="MobiDB-lite"/>
    </source>
</evidence>
<dbReference type="AlphaFoldDB" id="A0A1Y5Y5A2"/>
<dbReference type="GO" id="GO:0005576">
    <property type="term" value="C:extracellular region"/>
    <property type="evidence" value="ECO:0007669"/>
    <property type="project" value="UniProtKB-SubCell"/>
</dbReference>
<dbReference type="PRINTS" id="PR00457">
    <property type="entry name" value="ANPEROXIDASE"/>
</dbReference>
<keyword evidence="2" id="KW-0964">Secreted</keyword>
<gene>
    <name evidence="6" type="ORF">SAMN05661093_08138</name>
</gene>
<dbReference type="SUPFAM" id="SSF48113">
    <property type="entry name" value="Heme-dependent peroxidases"/>
    <property type="match status" value="1"/>
</dbReference>
<name>A0A1Y5Y5A2_KIBAR</name>
<keyword evidence="7" id="KW-1185">Reference proteome</keyword>
<evidence type="ECO:0000256" key="2">
    <source>
        <dbReference type="ARBA" id="ARBA00022525"/>
    </source>
</evidence>
<evidence type="ECO:0000313" key="6">
    <source>
        <dbReference type="EMBL" id="SMD23635.1"/>
    </source>
</evidence>
<evidence type="ECO:0000256" key="5">
    <source>
        <dbReference type="SAM" id="SignalP"/>
    </source>
</evidence>
<dbReference type="GO" id="GO:0020037">
    <property type="term" value="F:heme binding"/>
    <property type="evidence" value="ECO:0007669"/>
    <property type="project" value="InterPro"/>
</dbReference>
<feature type="signal peptide" evidence="5">
    <location>
        <begin position="1"/>
        <end position="26"/>
    </location>
</feature>
<reference evidence="6 7" key="1">
    <citation type="submission" date="2017-04" db="EMBL/GenBank/DDBJ databases">
        <authorList>
            <person name="Afonso C.L."/>
            <person name="Miller P.J."/>
            <person name="Scott M.A."/>
            <person name="Spackman E."/>
            <person name="Goraichik I."/>
            <person name="Dimitrov K.M."/>
            <person name="Suarez D.L."/>
            <person name="Swayne D.E."/>
        </authorList>
    </citation>
    <scope>NUCLEOTIDE SEQUENCE [LARGE SCALE GENOMIC DNA]</scope>
    <source>
        <strain evidence="6 7">DSM 43828</strain>
    </source>
</reference>
<dbReference type="PANTHER" id="PTHR11475:SF4">
    <property type="entry name" value="CHORION PEROXIDASE"/>
    <property type="match status" value="1"/>
</dbReference>
<keyword evidence="3" id="KW-0325">Glycoprotein</keyword>
<keyword evidence="6" id="KW-0575">Peroxidase</keyword>